<organism evidence="1 2">
    <name type="scientific">Aquibacillus salsiterrae</name>
    <dbReference type="NCBI Taxonomy" id="2950439"/>
    <lineage>
        <taxon>Bacteria</taxon>
        <taxon>Bacillati</taxon>
        <taxon>Bacillota</taxon>
        <taxon>Bacilli</taxon>
        <taxon>Bacillales</taxon>
        <taxon>Bacillaceae</taxon>
        <taxon>Aquibacillus</taxon>
    </lineage>
</organism>
<comment type="caution">
    <text evidence="1">The sequence shown here is derived from an EMBL/GenBank/DDBJ whole genome shotgun (WGS) entry which is preliminary data.</text>
</comment>
<dbReference type="InterPro" id="IPR036412">
    <property type="entry name" value="HAD-like_sf"/>
</dbReference>
<dbReference type="CDD" id="cd07516">
    <property type="entry name" value="HAD_Pase"/>
    <property type="match status" value="1"/>
</dbReference>
<dbReference type="InterPro" id="IPR023214">
    <property type="entry name" value="HAD_sf"/>
</dbReference>
<dbReference type="GO" id="GO:0000287">
    <property type="term" value="F:magnesium ion binding"/>
    <property type="evidence" value="ECO:0007669"/>
    <property type="project" value="TreeGrafter"/>
</dbReference>
<keyword evidence="2" id="KW-1185">Reference proteome</keyword>
<dbReference type="NCBIfam" id="TIGR00099">
    <property type="entry name" value="Cof-subfamily"/>
    <property type="match status" value="1"/>
</dbReference>
<dbReference type="SUPFAM" id="SSF56784">
    <property type="entry name" value="HAD-like"/>
    <property type="match status" value="1"/>
</dbReference>
<evidence type="ECO:0000313" key="2">
    <source>
        <dbReference type="Proteomes" id="UP001145069"/>
    </source>
</evidence>
<dbReference type="PANTHER" id="PTHR10000">
    <property type="entry name" value="PHOSPHOSERINE PHOSPHATASE"/>
    <property type="match status" value="1"/>
</dbReference>
<evidence type="ECO:0000313" key="1">
    <source>
        <dbReference type="EMBL" id="MDC3416843.1"/>
    </source>
</evidence>
<dbReference type="Pfam" id="PF08282">
    <property type="entry name" value="Hydrolase_3"/>
    <property type="match status" value="1"/>
</dbReference>
<dbReference type="PANTHER" id="PTHR10000:SF55">
    <property type="entry name" value="5-AMINO-6-(5-PHOSPHO-D-RIBITYLAMINO)URACIL PHOSPHATASE YCSE"/>
    <property type="match status" value="1"/>
</dbReference>
<dbReference type="AlphaFoldDB" id="A0A9X4AG87"/>
<proteinExistence type="predicted"/>
<keyword evidence="1" id="KW-0378">Hydrolase</keyword>
<dbReference type="InterPro" id="IPR000150">
    <property type="entry name" value="Cof"/>
</dbReference>
<dbReference type="Gene3D" id="3.40.50.1000">
    <property type="entry name" value="HAD superfamily/HAD-like"/>
    <property type="match status" value="1"/>
</dbReference>
<gene>
    <name evidence="1" type="ORF">NC799_07910</name>
</gene>
<dbReference type="GO" id="GO:0016791">
    <property type="term" value="F:phosphatase activity"/>
    <property type="evidence" value="ECO:0007669"/>
    <property type="project" value="UniProtKB-ARBA"/>
</dbReference>
<dbReference type="PROSITE" id="PS01229">
    <property type="entry name" value="COF_2"/>
    <property type="match status" value="1"/>
</dbReference>
<dbReference type="EMBL" id="JAMQKC010000005">
    <property type="protein sequence ID" value="MDC3416843.1"/>
    <property type="molecule type" value="Genomic_DNA"/>
</dbReference>
<protein>
    <submittedName>
        <fullName evidence="1">HAD family hydrolase</fullName>
    </submittedName>
</protein>
<sequence length="272" mass="31135">MDGTILNHHNQVTDQTRETIKKLRDKGFLVCIATGRSYNEINQVAPDIEVDGIISANGMDVYIAEDKIKENSLDLSLVKRIVEMARDDQVYYEVHPNDGPCVSFIRDRAFMEQEIEEPKPDSVGINEWLSRKAAIAKDIHWVEELPDKSYAKFYFFARTEEKINRWMTRLDQLKKEVDFTTSSSTNHNVELMVANVNKATGIEHLLDHFQLEPEDILAIGDSDNDIPMLKFVGYPVVMKNGTDTIKALAKEVTEKTCDQDGVSDYLTRKYQI</sequence>
<dbReference type="Proteomes" id="UP001145069">
    <property type="component" value="Unassembled WGS sequence"/>
</dbReference>
<reference evidence="1" key="1">
    <citation type="submission" date="2022-06" db="EMBL/GenBank/DDBJ databases">
        <title>Aquibacillus sp. a new bacterium isolated from soil saline samples.</title>
        <authorList>
            <person name="Galisteo C."/>
            <person name="De La Haba R."/>
            <person name="Sanchez-Porro C."/>
            <person name="Ventosa A."/>
        </authorList>
    </citation>
    <scope>NUCLEOTIDE SEQUENCE</scope>
    <source>
        <strain evidence="1">3ASR75-54</strain>
    </source>
</reference>
<dbReference type="GO" id="GO:0005829">
    <property type="term" value="C:cytosol"/>
    <property type="evidence" value="ECO:0007669"/>
    <property type="project" value="TreeGrafter"/>
</dbReference>
<dbReference type="NCBIfam" id="TIGR01484">
    <property type="entry name" value="HAD-SF-IIB"/>
    <property type="match status" value="1"/>
</dbReference>
<accession>A0A9X4AG87</accession>
<name>A0A9X4AG87_9BACI</name>
<dbReference type="Gene3D" id="3.30.1240.10">
    <property type="match status" value="1"/>
</dbReference>
<dbReference type="InterPro" id="IPR006379">
    <property type="entry name" value="HAD-SF_hydro_IIB"/>
</dbReference>